<feature type="transmembrane region" description="Helical" evidence="7">
    <location>
        <begin position="357"/>
        <end position="383"/>
    </location>
</feature>
<evidence type="ECO:0000256" key="4">
    <source>
        <dbReference type="ARBA" id="ARBA00022989"/>
    </source>
</evidence>
<feature type="region of interest" description="Disordered" evidence="6">
    <location>
        <begin position="748"/>
        <end position="767"/>
    </location>
</feature>
<feature type="transmembrane region" description="Helical" evidence="7">
    <location>
        <begin position="460"/>
        <end position="481"/>
    </location>
</feature>
<dbReference type="PROSITE" id="PS50850">
    <property type="entry name" value="MFS"/>
    <property type="match status" value="1"/>
</dbReference>
<feature type="transmembrane region" description="Helical" evidence="7">
    <location>
        <begin position="291"/>
        <end position="310"/>
    </location>
</feature>
<evidence type="ECO:0000313" key="11">
    <source>
        <dbReference type="Proteomes" id="UP000269539"/>
    </source>
</evidence>
<sequence>MSNPGSTAPGGDPSRTPSAWTAKSEKENETPEGVTPDTRSEVEKNEASAARLGRVIGGKYLKKDENEEAPASAQHQDHGPLTEVDADIPLTLTEVVNKNGQEYIFIDFADGDQENPFNWNPWYKRFITTILNLMTLFIGLATTAYSSGISSMNKDLNASHTEGQLGLFTFNMTCAVAPMILAPFCELVGRKIVYAGAYLCFSLCFIGLALGQNISTIIVMRCLLGLFGCVGTILVGGTFDDMYQPRERGGPMAMFSFIAIFGTVAAPIYAGFIDQSIGWRWIEGIQGLSNIPLLLVVFIFFPETRGGVYLHKRAKALRKATGDQRYVAAEDINTPTLKSMLKASSVKAVKMLSTEPVVFAFGFWIAFCWGVVFLFLSVIPITFSEKRGWSEGVSGLPYISLCIGTTLGWLANYLQMGKYEKIVQNPDRKVVPEDRLYGAMLGAPLLPIGLFIYSFTQYAFLIWVGPVIALAPIAFGIYFVFESTYSYTADCYGTNASSAIAGQGLMRNTLGAVTPLFASQFFHNVGSQYAGLILSLFGAGLSLIPFVFYQYGHVLRERNKQQMYPQSSVPPGGLARPRDRKRSGFFSDPRNRIEFAYSDEILIHRLYNSVWLNGKTYGKDYDFPAWLYATPDVLGDPSCISEFRLDVLRDDDKAAANYNEARYVRNRAFIRHIYNAVKSQNQDVGNHNTTSAQPLGTTNVTTPQVTTHSAEGTNDNDDVVLYIGSRQVPNDNDDDDVAFVGSREVAETAVRPAAISSRSTSSSSMDLSEVEAEILIGSRQVANDNDNDIAFVGSREGGETAALPPSISSSSTSSSSTDLTQSEAETESTPEIDQSQMPSQTVAQTGGITPRASGRLERLADMVSQGLSQVIPNECIQECGQAPLKIIAKRFDEVLTIAKERLNARPFSSVQKCWCRLYEDACLFKAVHLLRVRVASFGEDLSLNQRLELQNAPQDGDWLSEIIAVLDKSLQLSGAPGRRQLHNTIFQQLSEMLPAGEMNKYPPAFRIYEPWPLQTRVGVSKADSTLDLAEFQEWLELITQPLVIPKVTRHWPASKRWKTPRYLMEHTLGGRRLVPIELGKLYSDKDWSQKMMSFAEFTKKYLLSSRPHEVGYLAQTDLFDLIPALKADIMTPDYCWSIPPVIMDEATQKTAGLSSAPYLSEPSVNVWLGPSGTRTPLHTDPYHNILCQVVGFKYVRLYAPHEAPKLYPMGVTKEGINMENTSQVDISENVACLLGRNGDANVRREIDRKFPKFKEAQYQEVILNPGDCLYVPLGWWHYVESLTISSSVNFWWS</sequence>
<feature type="compositionally biased region" description="Low complexity" evidence="6">
    <location>
        <begin position="697"/>
        <end position="707"/>
    </location>
</feature>
<dbReference type="EMBL" id="QWIO01000159">
    <property type="protein sequence ID" value="RMZ06168.1"/>
    <property type="molecule type" value="Genomic_DNA"/>
</dbReference>
<dbReference type="FunFam" id="1.20.1250.20:FF:000082">
    <property type="entry name" value="MFS multidrug transporter, putative"/>
    <property type="match status" value="1"/>
</dbReference>
<feature type="transmembrane region" description="Helical" evidence="7">
    <location>
        <begin position="435"/>
        <end position="454"/>
    </location>
</feature>
<dbReference type="GO" id="GO:0022857">
    <property type="term" value="F:transmembrane transporter activity"/>
    <property type="evidence" value="ECO:0007669"/>
    <property type="project" value="InterPro"/>
</dbReference>
<dbReference type="PANTHER" id="PTHR23502:SF45">
    <property type="entry name" value="MAJOR FACILITATOR SUPERFAMILY (MFS) PROFILE DOMAIN-CONTAINING PROTEIN"/>
    <property type="match status" value="1"/>
</dbReference>
<dbReference type="Pfam" id="PF07690">
    <property type="entry name" value="MFS_1"/>
    <property type="match status" value="1"/>
</dbReference>
<feature type="compositionally biased region" description="Polar residues" evidence="6">
    <location>
        <begin position="831"/>
        <end position="847"/>
    </location>
</feature>
<protein>
    <submittedName>
        <fullName evidence="10">Uncharacterized protein</fullName>
    </submittedName>
</protein>
<dbReference type="InterPro" id="IPR011701">
    <property type="entry name" value="MFS"/>
</dbReference>
<dbReference type="Gene3D" id="1.20.1250.20">
    <property type="entry name" value="MFS general substrate transporter like domains"/>
    <property type="match status" value="1"/>
</dbReference>
<comment type="caution">
    <text evidence="10">The sequence shown here is derived from an EMBL/GenBank/DDBJ whole genome shotgun (WGS) entry which is preliminary data.</text>
</comment>
<dbReference type="GO" id="GO:0005886">
    <property type="term" value="C:plasma membrane"/>
    <property type="evidence" value="ECO:0007669"/>
    <property type="project" value="TreeGrafter"/>
</dbReference>
<feature type="region of interest" description="Disordered" evidence="6">
    <location>
        <begin position="797"/>
        <end position="847"/>
    </location>
</feature>
<feature type="domain" description="Major facilitator superfamily (MFS) profile" evidence="8">
    <location>
        <begin position="127"/>
        <end position="553"/>
    </location>
</feature>
<feature type="domain" description="JmjC" evidence="9">
    <location>
        <begin position="1111"/>
        <end position="1293"/>
    </location>
</feature>
<feature type="compositionally biased region" description="Low complexity" evidence="6">
    <location>
        <begin position="756"/>
        <end position="767"/>
    </location>
</feature>
<evidence type="ECO:0000256" key="1">
    <source>
        <dbReference type="ARBA" id="ARBA00004141"/>
    </source>
</evidence>
<feature type="transmembrane region" description="Helical" evidence="7">
    <location>
        <begin position="217"/>
        <end position="239"/>
    </location>
</feature>
<feature type="transmembrane region" description="Helical" evidence="7">
    <location>
        <begin position="395"/>
        <end position="414"/>
    </location>
</feature>
<keyword evidence="4 7" id="KW-1133">Transmembrane helix</keyword>
<evidence type="ECO:0000259" key="9">
    <source>
        <dbReference type="PROSITE" id="PS51184"/>
    </source>
</evidence>
<dbReference type="CDD" id="cd17323">
    <property type="entry name" value="MFS_Tpo1_MDR_like"/>
    <property type="match status" value="1"/>
</dbReference>
<dbReference type="Gene3D" id="2.60.120.650">
    <property type="entry name" value="Cupin"/>
    <property type="match status" value="1"/>
</dbReference>
<feature type="transmembrane region" description="Helical" evidence="7">
    <location>
        <begin position="126"/>
        <end position="145"/>
    </location>
</feature>
<feature type="region of interest" description="Disordered" evidence="6">
    <location>
        <begin position="562"/>
        <end position="585"/>
    </location>
</feature>
<feature type="compositionally biased region" description="Low complexity" evidence="6">
    <location>
        <begin position="806"/>
        <end position="817"/>
    </location>
</feature>
<dbReference type="InterPro" id="IPR020846">
    <property type="entry name" value="MFS_dom"/>
</dbReference>
<evidence type="ECO:0000313" key="10">
    <source>
        <dbReference type="EMBL" id="RMZ06168.1"/>
    </source>
</evidence>
<evidence type="ECO:0000259" key="8">
    <source>
        <dbReference type="PROSITE" id="PS50850"/>
    </source>
</evidence>
<feature type="transmembrane region" description="Helical" evidence="7">
    <location>
        <begin position="251"/>
        <end position="271"/>
    </location>
</feature>
<evidence type="ECO:0000256" key="3">
    <source>
        <dbReference type="ARBA" id="ARBA00022692"/>
    </source>
</evidence>
<feature type="region of interest" description="Disordered" evidence="6">
    <location>
        <begin position="682"/>
        <end position="716"/>
    </location>
</feature>
<dbReference type="PROSITE" id="PS51184">
    <property type="entry name" value="JMJC"/>
    <property type="match status" value="1"/>
</dbReference>
<evidence type="ECO:0000256" key="6">
    <source>
        <dbReference type="SAM" id="MobiDB-lite"/>
    </source>
</evidence>
<feature type="transmembrane region" description="Helical" evidence="7">
    <location>
        <begin position="529"/>
        <end position="551"/>
    </location>
</feature>
<dbReference type="InterPro" id="IPR036259">
    <property type="entry name" value="MFS_trans_sf"/>
</dbReference>
<dbReference type="SMART" id="SM00558">
    <property type="entry name" value="JmjC"/>
    <property type="match status" value="1"/>
</dbReference>
<feature type="transmembrane region" description="Helical" evidence="7">
    <location>
        <begin position="165"/>
        <end position="185"/>
    </location>
</feature>
<evidence type="ECO:0000256" key="5">
    <source>
        <dbReference type="ARBA" id="ARBA00023136"/>
    </source>
</evidence>
<feature type="compositionally biased region" description="Polar residues" evidence="6">
    <location>
        <begin position="682"/>
        <end position="696"/>
    </location>
</feature>
<feature type="region of interest" description="Disordered" evidence="6">
    <location>
        <begin position="1"/>
        <end position="50"/>
    </location>
</feature>
<dbReference type="VEuPathDB" id="FungiDB:BTJ68_07992"/>
<organism evidence="10 11">
    <name type="scientific">Hortaea werneckii</name>
    <name type="common">Black yeast</name>
    <name type="synonym">Cladosporium werneckii</name>
    <dbReference type="NCBI Taxonomy" id="91943"/>
    <lineage>
        <taxon>Eukaryota</taxon>
        <taxon>Fungi</taxon>
        <taxon>Dikarya</taxon>
        <taxon>Ascomycota</taxon>
        <taxon>Pezizomycotina</taxon>
        <taxon>Dothideomycetes</taxon>
        <taxon>Dothideomycetidae</taxon>
        <taxon>Mycosphaerellales</taxon>
        <taxon>Teratosphaeriaceae</taxon>
        <taxon>Hortaea</taxon>
    </lineage>
</organism>
<dbReference type="Pfam" id="PF13621">
    <property type="entry name" value="Cupin_8"/>
    <property type="match status" value="1"/>
</dbReference>
<feature type="transmembrane region" description="Helical" evidence="7">
    <location>
        <begin position="192"/>
        <end position="211"/>
    </location>
</feature>
<gene>
    <name evidence="10" type="ORF">D0864_02294</name>
</gene>
<dbReference type="InterPro" id="IPR041667">
    <property type="entry name" value="Cupin_8"/>
</dbReference>
<dbReference type="SUPFAM" id="SSF51197">
    <property type="entry name" value="Clavaminate synthase-like"/>
    <property type="match status" value="1"/>
</dbReference>
<evidence type="ECO:0000256" key="7">
    <source>
        <dbReference type="SAM" id="Phobius"/>
    </source>
</evidence>
<dbReference type="PANTHER" id="PTHR23502">
    <property type="entry name" value="MAJOR FACILITATOR SUPERFAMILY"/>
    <property type="match status" value="1"/>
</dbReference>
<proteinExistence type="inferred from homology"/>
<comment type="subcellular location">
    <subcellularLocation>
        <location evidence="1">Membrane</location>
        <topology evidence="1">Multi-pass membrane protein</topology>
    </subcellularLocation>
</comment>
<accession>A0A3M7GYT7</accession>
<keyword evidence="5 7" id="KW-0472">Membrane</keyword>
<dbReference type="SUPFAM" id="SSF103473">
    <property type="entry name" value="MFS general substrate transporter"/>
    <property type="match status" value="1"/>
</dbReference>
<dbReference type="Proteomes" id="UP000269539">
    <property type="component" value="Unassembled WGS sequence"/>
</dbReference>
<evidence type="ECO:0000256" key="2">
    <source>
        <dbReference type="ARBA" id="ARBA00008335"/>
    </source>
</evidence>
<reference evidence="10 11" key="1">
    <citation type="journal article" date="2018" name="BMC Genomics">
        <title>Genomic evidence for intraspecific hybridization in a clonal and extremely halotolerant yeast.</title>
        <authorList>
            <person name="Gostincar C."/>
            <person name="Stajich J.E."/>
            <person name="Zupancic J."/>
            <person name="Zalar P."/>
            <person name="Gunde-Cimerman N."/>
        </authorList>
    </citation>
    <scope>NUCLEOTIDE SEQUENCE [LARGE SCALE GENOMIC DNA]</scope>
    <source>
        <strain evidence="10 11">EXF-10513</strain>
    </source>
</reference>
<name>A0A3M7GYT7_HORWE</name>
<dbReference type="InterPro" id="IPR003347">
    <property type="entry name" value="JmjC_dom"/>
</dbReference>
<comment type="similarity">
    <text evidence="2">Belongs to the major facilitator superfamily.</text>
</comment>
<keyword evidence="3 7" id="KW-0812">Transmembrane</keyword>